<dbReference type="Proteomes" id="UP001358417">
    <property type="component" value="Unassembled WGS sequence"/>
</dbReference>
<protein>
    <recommendedName>
        <fullName evidence="3">Clr5 domain-containing protein</fullName>
    </recommendedName>
</protein>
<evidence type="ECO:0000313" key="4">
    <source>
        <dbReference type="EMBL" id="KAK5050377.1"/>
    </source>
</evidence>
<evidence type="ECO:0000259" key="3">
    <source>
        <dbReference type="Pfam" id="PF14420"/>
    </source>
</evidence>
<accession>A0AAV9N658</accession>
<dbReference type="Pfam" id="PF14420">
    <property type="entry name" value="Clr5"/>
    <property type="match status" value="1"/>
</dbReference>
<dbReference type="GeneID" id="89971841"/>
<feature type="region of interest" description="Disordered" evidence="2">
    <location>
        <begin position="93"/>
        <end position="135"/>
    </location>
</feature>
<dbReference type="PANTHER" id="PTHR38788:SF3">
    <property type="entry name" value="CLR5 DOMAIN-CONTAINING PROTEIN"/>
    <property type="match status" value="1"/>
</dbReference>
<evidence type="ECO:0000256" key="1">
    <source>
        <dbReference type="SAM" id="Coils"/>
    </source>
</evidence>
<sequence length="321" mass="36186">MRPHILSLYVKENLSLEDVASSMKAVYGFDASARQYREKLSKWKIVKHVPAQIMRSAARKLYEKPKRHGFKYKQRAISVEDINRFECRNAGFNPASSPTISTSSEMQWDTSTSTDGSTTPQAGTPRSLGVNERPLDTTGTDIAVPLLYLSLEQTQRSYLGCVQAHDTDAQNQERYQHSSVKPQWPSRDISAQFDGLNSHSESLLTDAYVMGAIRPSRIKSLENSSIGFRTSRRSEEDMLSIFKAELEKLEARKFQKERTSLQARCHTRTSCCNKDLWACCECGRGPQMPIVHAGCPMCGHWHCKNCRTRGNNIPPPLASSH</sequence>
<feature type="compositionally biased region" description="Polar residues" evidence="2">
    <location>
        <begin position="94"/>
        <end position="108"/>
    </location>
</feature>
<evidence type="ECO:0000256" key="2">
    <source>
        <dbReference type="SAM" id="MobiDB-lite"/>
    </source>
</evidence>
<proteinExistence type="predicted"/>
<dbReference type="RefSeq" id="XP_064704963.1">
    <property type="nucleotide sequence ID" value="XM_064847242.1"/>
</dbReference>
<dbReference type="EMBL" id="JAVRRD010000017">
    <property type="protein sequence ID" value="KAK5050377.1"/>
    <property type="molecule type" value="Genomic_DNA"/>
</dbReference>
<organism evidence="4 5">
    <name type="scientific">Exophiala bonariae</name>
    <dbReference type="NCBI Taxonomy" id="1690606"/>
    <lineage>
        <taxon>Eukaryota</taxon>
        <taxon>Fungi</taxon>
        <taxon>Dikarya</taxon>
        <taxon>Ascomycota</taxon>
        <taxon>Pezizomycotina</taxon>
        <taxon>Eurotiomycetes</taxon>
        <taxon>Chaetothyriomycetidae</taxon>
        <taxon>Chaetothyriales</taxon>
        <taxon>Herpotrichiellaceae</taxon>
        <taxon>Exophiala</taxon>
    </lineage>
</organism>
<reference evidence="4 5" key="1">
    <citation type="submission" date="2023-08" db="EMBL/GenBank/DDBJ databases">
        <title>Black Yeasts Isolated from many extreme environments.</title>
        <authorList>
            <person name="Coleine C."/>
            <person name="Stajich J.E."/>
            <person name="Selbmann L."/>
        </authorList>
    </citation>
    <scope>NUCLEOTIDE SEQUENCE [LARGE SCALE GENOMIC DNA]</scope>
    <source>
        <strain evidence="4 5">CCFEE 5792</strain>
    </source>
</reference>
<name>A0AAV9N658_9EURO</name>
<dbReference type="PANTHER" id="PTHR38788">
    <property type="entry name" value="CLR5 DOMAIN-CONTAINING PROTEIN"/>
    <property type="match status" value="1"/>
</dbReference>
<feature type="compositionally biased region" description="Low complexity" evidence="2">
    <location>
        <begin position="109"/>
        <end position="119"/>
    </location>
</feature>
<comment type="caution">
    <text evidence="4">The sequence shown here is derived from an EMBL/GenBank/DDBJ whole genome shotgun (WGS) entry which is preliminary data.</text>
</comment>
<dbReference type="InterPro" id="IPR025676">
    <property type="entry name" value="Clr5_dom"/>
</dbReference>
<dbReference type="AlphaFoldDB" id="A0AAV9N658"/>
<keyword evidence="5" id="KW-1185">Reference proteome</keyword>
<gene>
    <name evidence="4" type="ORF">LTR84_003658</name>
</gene>
<feature type="coiled-coil region" evidence="1">
    <location>
        <begin position="232"/>
        <end position="259"/>
    </location>
</feature>
<evidence type="ECO:0000313" key="5">
    <source>
        <dbReference type="Proteomes" id="UP001358417"/>
    </source>
</evidence>
<keyword evidence="1" id="KW-0175">Coiled coil</keyword>
<feature type="domain" description="Clr5" evidence="3">
    <location>
        <begin position="2"/>
        <end position="47"/>
    </location>
</feature>